<dbReference type="KEGG" id="ahel:Q31a_26840"/>
<evidence type="ECO:0000313" key="2">
    <source>
        <dbReference type="Proteomes" id="UP000318017"/>
    </source>
</evidence>
<dbReference type="InterPro" id="IPR023170">
    <property type="entry name" value="HhH_base_excis_C"/>
</dbReference>
<proteinExistence type="predicted"/>
<accession>A0A518G6Z7</accession>
<organism evidence="1 2">
    <name type="scientific">Aureliella helgolandensis</name>
    <dbReference type="NCBI Taxonomy" id="2527968"/>
    <lineage>
        <taxon>Bacteria</taxon>
        <taxon>Pseudomonadati</taxon>
        <taxon>Planctomycetota</taxon>
        <taxon>Planctomycetia</taxon>
        <taxon>Pirellulales</taxon>
        <taxon>Pirellulaceae</taxon>
        <taxon>Aureliella</taxon>
    </lineage>
</organism>
<reference evidence="1 2" key="1">
    <citation type="submission" date="2019-02" db="EMBL/GenBank/DDBJ databases">
        <title>Deep-cultivation of Planctomycetes and their phenomic and genomic characterization uncovers novel biology.</title>
        <authorList>
            <person name="Wiegand S."/>
            <person name="Jogler M."/>
            <person name="Boedeker C."/>
            <person name="Pinto D."/>
            <person name="Vollmers J."/>
            <person name="Rivas-Marin E."/>
            <person name="Kohn T."/>
            <person name="Peeters S.H."/>
            <person name="Heuer A."/>
            <person name="Rast P."/>
            <person name="Oberbeckmann S."/>
            <person name="Bunk B."/>
            <person name="Jeske O."/>
            <person name="Meyerdierks A."/>
            <person name="Storesund J.E."/>
            <person name="Kallscheuer N."/>
            <person name="Luecker S."/>
            <person name="Lage O.M."/>
            <person name="Pohl T."/>
            <person name="Merkel B.J."/>
            <person name="Hornburger P."/>
            <person name="Mueller R.-W."/>
            <person name="Bruemmer F."/>
            <person name="Labrenz M."/>
            <person name="Spormann A.M."/>
            <person name="Op den Camp H."/>
            <person name="Overmann J."/>
            <person name="Amann R."/>
            <person name="Jetten M.S.M."/>
            <person name="Mascher T."/>
            <person name="Medema M.H."/>
            <person name="Devos D.P."/>
            <person name="Kaster A.-K."/>
            <person name="Ovreas L."/>
            <person name="Rohde M."/>
            <person name="Galperin M.Y."/>
            <person name="Jogler C."/>
        </authorList>
    </citation>
    <scope>NUCLEOTIDE SEQUENCE [LARGE SCALE GENOMIC DNA]</scope>
    <source>
        <strain evidence="1 2">Q31a</strain>
    </source>
</reference>
<name>A0A518G6Z7_9BACT</name>
<dbReference type="Proteomes" id="UP000318017">
    <property type="component" value="Chromosome"/>
</dbReference>
<dbReference type="Gene3D" id="1.10.1670.10">
    <property type="entry name" value="Helix-hairpin-Helix base-excision DNA repair enzymes (C-terminal)"/>
    <property type="match status" value="1"/>
</dbReference>
<dbReference type="InterPro" id="IPR011257">
    <property type="entry name" value="DNA_glycosylase"/>
</dbReference>
<dbReference type="RefSeq" id="WP_145077957.1">
    <property type="nucleotide sequence ID" value="NZ_CP036298.1"/>
</dbReference>
<dbReference type="EMBL" id="CP036298">
    <property type="protein sequence ID" value="QDV24367.1"/>
    <property type="molecule type" value="Genomic_DNA"/>
</dbReference>
<dbReference type="OrthoDB" id="289558at2"/>
<dbReference type="GO" id="GO:0003824">
    <property type="term" value="F:catalytic activity"/>
    <property type="evidence" value="ECO:0007669"/>
    <property type="project" value="InterPro"/>
</dbReference>
<sequence>MANIPTDEGCIDQQVRWDAQRCGEIAEKLRHLNLPLPVEAVPKLPFDAAQQANFWFFLAAICHQTSPRGLPTLEGRIDQEYYRGWDYLLHAFRLAAMADPTFLSPASWAEFTENELHTIFGGLLTERAQRATLIRNLGQNLTLRNWNSILPAAEFCEFRIDGKTPCLLSFLALFDAFNDPVEKKSAFFLALMSNSGLWKYADPDSLPAPIDYHEVRGHLRLGTVLLSGELQRQVLAHEFVSARADIAIRSTVRRAIDLIASQTEYSPNRLHYFFWNLFRTYCVRDTPACDGRNLPLLPVQYAACLSQEDQGECPFRSHCDSANQQHAVNEHRVVTEYY</sequence>
<protein>
    <submittedName>
        <fullName evidence="1">Uncharacterized protein</fullName>
    </submittedName>
</protein>
<evidence type="ECO:0000313" key="1">
    <source>
        <dbReference type="EMBL" id="QDV24367.1"/>
    </source>
</evidence>
<gene>
    <name evidence="1" type="ORF">Q31a_26840</name>
</gene>
<dbReference type="GO" id="GO:0006281">
    <property type="term" value="P:DNA repair"/>
    <property type="evidence" value="ECO:0007669"/>
    <property type="project" value="InterPro"/>
</dbReference>
<dbReference type="AlphaFoldDB" id="A0A518G6Z7"/>
<keyword evidence="2" id="KW-1185">Reference proteome</keyword>
<dbReference type="SUPFAM" id="SSF48150">
    <property type="entry name" value="DNA-glycosylase"/>
    <property type="match status" value="1"/>
</dbReference>